<feature type="transmembrane region" description="Helical" evidence="9">
    <location>
        <begin position="37"/>
        <end position="54"/>
    </location>
</feature>
<proteinExistence type="inferred from homology"/>
<keyword evidence="7 9" id="KW-0472">Membrane</keyword>
<dbReference type="Pfam" id="PF02653">
    <property type="entry name" value="BPD_transp_2"/>
    <property type="match status" value="1"/>
</dbReference>
<keyword evidence="11" id="KW-1185">Reference proteome</keyword>
<dbReference type="GO" id="GO:0005886">
    <property type="term" value="C:plasma membrane"/>
    <property type="evidence" value="ECO:0007669"/>
    <property type="project" value="UniProtKB-SubCell"/>
</dbReference>
<evidence type="ECO:0000256" key="7">
    <source>
        <dbReference type="ARBA" id="ARBA00023136"/>
    </source>
</evidence>
<keyword evidence="2" id="KW-0813">Transport</keyword>
<gene>
    <name evidence="10" type="ORF">FHP25_17735</name>
</gene>
<dbReference type="CDD" id="cd06582">
    <property type="entry name" value="TM_PBP1_LivH_like"/>
    <property type="match status" value="1"/>
</dbReference>
<dbReference type="PANTHER" id="PTHR11795:SF450">
    <property type="entry name" value="ABC TRANSPORTER PERMEASE PROTEIN"/>
    <property type="match status" value="1"/>
</dbReference>
<dbReference type="PANTHER" id="PTHR11795">
    <property type="entry name" value="BRANCHED-CHAIN AMINO ACID TRANSPORT SYSTEM PERMEASE PROTEIN LIVH"/>
    <property type="match status" value="1"/>
</dbReference>
<comment type="caution">
    <text evidence="10">The sequence shown here is derived from an EMBL/GenBank/DDBJ whole genome shotgun (WGS) entry which is preliminary data.</text>
</comment>
<accession>A0A5C8PKC4</accession>
<reference evidence="10 11" key="1">
    <citation type="submission" date="2019-06" db="EMBL/GenBank/DDBJ databases">
        <title>New taxonomy in bacterial strain CC-CFT640, isolated from vineyard.</title>
        <authorList>
            <person name="Lin S.-Y."/>
            <person name="Tsai C.-F."/>
            <person name="Young C.-C."/>
        </authorList>
    </citation>
    <scope>NUCLEOTIDE SEQUENCE [LARGE SCALE GENOMIC DNA]</scope>
    <source>
        <strain evidence="10 11">CC-CFT640</strain>
    </source>
</reference>
<organism evidence="10 11">
    <name type="scientific">Vineibacter terrae</name>
    <dbReference type="NCBI Taxonomy" id="2586908"/>
    <lineage>
        <taxon>Bacteria</taxon>
        <taxon>Pseudomonadati</taxon>
        <taxon>Pseudomonadota</taxon>
        <taxon>Alphaproteobacteria</taxon>
        <taxon>Hyphomicrobiales</taxon>
        <taxon>Vineibacter</taxon>
    </lineage>
</organism>
<dbReference type="EMBL" id="VDUZ01000019">
    <property type="protein sequence ID" value="TXL74325.1"/>
    <property type="molecule type" value="Genomic_DNA"/>
</dbReference>
<protein>
    <submittedName>
        <fullName evidence="10">Branched-chain amino acid ABC transporter permease</fullName>
    </submittedName>
</protein>
<feature type="transmembrane region" description="Helical" evidence="9">
    <location>
        <begin position="224"/>
        <end position="250"/>
    </location>
</feature>
<feature type="transmembrane region" description="Helical" evidence="9">
    <location>
        <begin position="60"/>
        <end position="83"/>
    </location>
</feature>
<evidence type="ECO:0000313" key="10">
    <source>
        <dbReference type="EMBL" id="TXL74325.1"/>
    </source>
</evidence>
<keyword evidence="6 9" id="KW-1133">Transmembrane helix</keyword>
<evidence type="ECO:0000256" key="6">
    <source>
        <dbReference type="ARBA" id="ARBA00022989"/>
    </source>
</evidence>
<dbReference type="RefSeq" id="WP_147848290.1">
    <property type="nucleotide sequence ID" value="NZ_DATAJT010000127.1"/>
</dbReference>
<evidence type="ECO:0000256" key="4">
    <source>
        <dbReference type="ARBA" id="ARBA00022692"/>
    </source>
</evidence>
<keyword evidence="5" id="KW-0029">Amino-acid transport</keyword>
<name>A0A5C8PKC4_9HYPH</name>
<evidence type="ECO:0000256" key="8">
    <source>
        <dbReference type="ARBA" id="ARBA00037998"/>
    </source>
</evidence>
<dbReference type="InterPro" id="IPR001851">
    <property type="entry name" value="ABC_transp_permease"/>
</dbReference>
<feature type="transmembrane region" description="Helical" evidence="9">
    <location>
        <begin position="141"/>
        <end position="160"/>
    </location>
</feature>
<feature type="transmembrane region" description="Helical" evidence="9">
    <location>
        <begin position="189"/>
        <end position="212"/>
    </location>
</feature>
<evidence type="ECO:0000256" key="5">
    <source>
        <dbReference type="ARBA" id="ARBA00022970"/>
    </source>
</evidence>
<dbReference type="OrthoDB" id="9778908at2"/>
<feature type="transmembrane region" description="Helical" evidence="9">
    <location>
        <begin position="6"/>
        <end position="25"/>
    </location>
</feature>
<evidence type="ECO:0000256" key="2">
    <source>
        <dbReference type="ARBA" id="ARBA00022448"/>
    </source>
</evidence>
<dbReference type="GO" id="GO:0006865">
    <property type="term" value="P:amino acid transport"/>
    <property type="evidence" value="ECO:0007669"/>
    <property type="project" value="UniProtKB-KW"/>
</dbReference>
<dbReference type="AlphaFoldDB" id="A0A5C8PKC4"/>
<comment type="subcellular location">
    <subcellularLocation>
        <location evidence="1">Cell membrane</location>
        <topology evidence="1">Multi-pass membrane protein</topology>
    </subcellularLocation>
</comment>
<comment type="similarity">
    <text evidence="8">Belongs to the binding-protein-dependent transport system permease family. LivHM subfamily.</text>
</comment>
<evidence type="ECO:0000256" key="9">
    <source>
        <dbReference type="SAM" id="Phobius"/>
    </source>
</evidence>
<dbReference type="Proteomes" id="UP000321638">
    <property type="component" value="Unassembled WGS sequence"/>
</dbReference>
<feature type="transmembrane region" description="Helical" evidence="9">
    <location>
        <begin position="95"/>
        <end position="121"/>
    </location>
</feature>
<dbReference type="InterPro" id="IPR052157">
    <property type="entry name" value="BCAA_transport_permease"/>
</dbReference>
<keyword evidence="4 9" id="KW-0812">Transmembrane</keyword>
<keyword evidence="3" id="KW-1003">Cell membrane</keyword>
<evidence type="ECO:0000256" key="3">
    <source>
        <dbReference type="ARBA" id="ARBA00022475"/>
    </source>
</evidence>
<evidence type="ECO:0000256" key="1">
    <source>
        <dbReference type="ARBA" id="ARBA00004651"/>
    </source>
</evidence>
<dbReference type="GO" id="GO:0022857">
    <property type="term" value="F:transmembrane transporter activity"/>
    <property type="evidence" value="ECO:0007669"/>
    <property type="project" value="InterPro"/>
</dbReference>
<feature type="transmembrane region" description="Helical" evidence="9">
    <location>
        <begin position="257"/>
        <end position="280"/>
    </location>
</feature>
<evidence type="ECO:0000313" key="11">
    <source>
        <dbReference type="Proteomes" id="UP000321638"/>
    </source>
</evidence>
<sequence length="294" mass="30572">MTFAGQLIFAGVCVGAVYALIALGLNLTFWATRTLNFGQGSLMMLCAVVAVMVFDGGFNIYLGLLAGVAVAGVIAAATEAIAIRPITRLTGSMGWVVTTLGVGIFLQGFVSKFFGSQALAFPSFLFSPRDYVSVLGVRLSAQYLIILVIALALVLLFELFQRRTAWGRALQAVAADQDLAAVMGIPVRLVVTLSFVASGLLAGVAGALVAQITGTVDAAFGFNLLIFGFVAAVIGGMGNTWGALLGGIFLGIMEKLVGGYVSTAAEQAIAFALLMIMLAVRPEGLLGEKEFVKV</sequence>